<accession>A0AAW7K205</accession>
<dbReference type="Pfam" id="PF06411">
    <property type="entry name" value="HdeA"/>
    <property type="match status" value="1"/>
</dbReference>
<evidence type="ECO:0000256" key="4">
    <source>
        <dbReference type="HAMAP-Rule" id="MF_00947"/>
    </source>
</evidence>
<evidence type="ECO:0000313" key="7">
    <source>
        <dbReference type="Proteomes" id="UP000040578"/>
    </source>
</evidence>
<evidence type="ECO:0000256" key="2">
    <source>
        <dbReference type="ARBA" id="ARBA00022764"/>
    </source>
</evidence>
<dbReference type="HAMAP" id="MF_00947">
    <property type="entry name" value="HdeB"/>
    <property type="match status" value="1"/>
</dbReference>
<evidence type="ECO:0000256" key="1">
    <source>
        <dbReference type="ARBA" id="ARBA00022729"/>
    </source>
</evidence>
<dbReference type="GO" id="GO:0051082">
    <property type="term" value="F:unfolded protein binding"/>
    <property type="evidence" value="ECO:0007669"/>
    <property type="project" value="InterPro"/>
</dbReference>
<dbReference type="InterPro" id="IPR036831">
    <property type="entry name" value="HdeA_sf"/>
</dbReference>
<keyword evidence="7" id="KW-1185">Reference proteome</keyword>
<protein>
    <recommendedName>
        <fullName evidence="4">Acid stress chaperone HdeB</fullName>
    </recommendedName>
</protein>
<dbReference type="GO" id="GO:0030288">
    <property type="term" value="C:outer membrane-bounded periplasmic space"/>
    <property type="evidence" value="ECO:0007669"/>
    <property type="project" value="InterPro"/>
</dbReference>
<dbReference type="Proteomes" id="UP000040578">
    <property type="component" value="Unassembled WGS sequence"/>
</dbReference>
<dbReference type="InterPro" id="IPR038303">
    <property type="entry name" value="HdeA/HdeB_sf"/>
</dbReference>
<feature type="signal peptide" evidence="4">
    <location>
        <begin position="1"/>
        <end position="24"/>
    </location>
</feature>
<keyword evidence="3 4" id="KW-0143">Chaperone</keyword>
<evidence type="ECO:0000256" key="3">
    <source>
        <dbReference type="ARBA" id="ARBA00023186"/>
    </source>
</evidence>
<dbReference type="NCBIfam" id="NF008599">
    <property type="entry name" value="PRK11566.1"/>
    <property type="match status" value="1"/>
</dbReference>
<evidence type="ECO:0000313" key="8">
    <source>
        <dbReference type="Proteomes" id="UP001167864"/>
    </source>
</evidence>
<feature type="chain" id="PRO_5043065272" description="Acid stress chaperone HdeB" evidence="4">
    <location>
        <begin position="25"/>
        <end position="104"/>
    </location>
</feature>
<evidence type="ECO:0000313" key="5">
    <source>
        <dbReference type="EMBL" id="CNE18259.1"/>
    </source>
</evidence>
<reference evidence="6" key="2">
    <citation type="submission" date="2023-06" db="EMBL/GenBank/DDBJ databases">
        <authorList>
            <person name="Polev D.E."/>
            <person name="Saitova A.T."/>
            <person name="Bogumilchik E.A."/>
            <person name="Kokorina G.I."/>
            <person name="Voskresenskaia E.A."/>
        </authorList>
    </citation>
    <scope>NUCLEOTIDE SEQUENCE</scope>
    <source>
        <strain evidence="6">2145 StPb PI</strain>
    </source>
</reference>
<dbReference type="GO" id="GO:1990451">
    <property type="term" value="P:cellular stress response to acidic pH"/>
    <property type="evidence" value="ECO:0007669"/>
    <property type="project" value="UniProtKB-UniRule"/>
</dbReference>
<comment type="caution">
    <text evidence="6">The sequence shown here is derived from an EMBL/GenBank/DDBJ whole genome shotgun (WGS) entry which is preliminary data.</text>
</comment>
<comment type="subcellular location">
    <subcellularLocation>
        <location evidence="4">Periplasm</location>
    </subcellularLocation>
</comment>
<dbReference type="EMBL" id="CPYD01000002">
    <property type="protein sequence ID" value="CNE18259.1"/>
    <property type="molecule type" value="Genomic_DNA"/>
</dbReference>
<comment type="similarity">
    <text evidence="4">Belongs to the HdeB family.</text>
</comment>
<gene>
    <name evidence="4 6" type="primary">hdeB</name>
    <name evidence="5" type="synonym">hdeB_1</name>
    <name evidence="5" type="ORF">ERS137967_00974</name>
    <name evidence="6" type="ORF">QVN42_18545</name>
</gene>
<dbReference type="RefSeq" id="WP_049597158.1">
    <property type="nucleotide sequence ID" value="NZ_CPYD01000002.1"/>
</dbReference>
<dbReference type="InterPro" id="IPR010486">
    <property type="entry name" value="HNS-dep_expression_A/B"/>
</dbReference>
<dbReference type="Gene3D" id="1.10.890.10">
    <property type="entry name" value="HNS-dependent expression A"/>
    <property type="match status" value="1"/>
</dbReference>
<keyword evidence="2 4" id="KW-0574">Periplasm</keyword>
<dbReference type="EMBL" id="JAUEHU010000031">
    <property type="protein sequence ID" value="MDN0089348.1"/>
    <property type="molecule type" value="Genomic_DNA"/>
</dbReference>
<proteinExistence type="inferred from homology"/>
<dbReference type="InterPro" id="IPR028623">
    <property type="entry name" value="HdeB"/>
</dbReference>
<dbReference type="Proteomes" id="UP001167864">
    <property type="component" value="Unassembled WGS sequence"/>
</dbReference>
<name>A0AAW7K205_9GAMM</name>
<keyword evidence="1 4" id="KW-0732">Signal</keyword>
<organism evidence="6 8">
    <name type="scientific">Yersinia nurmii</name>
    <dbReference type="NCBI Taxonomy" id="685706"/>
    <lineage>
        <taxon>Bacteria</taxon>
        <taxon>Pseudomonadati</taxon>
        <taxon>Pseudomonadota</taxon>
        <taxon>Gammaproteobacteria</taxon>
        <taxon>Enterobacterales</taxon>
        <taxon>Yersiniaceae</taxon>
        <taxon>Yersinia</taxon>
    </lineage>
</organism>
<dbReference type="SUPFAM" id="SSF47752">
    <property type="entry name" value="Protein HNS-dependent expression A, HdeA"/>
    <property type="match status" value="1"/>
</dbReference>
<evidence type="ECO:0000313" key="6">
    <source>
        <dbReference type="EMBL" id="MDN0089348.1"/>
    </source>
</evidence>
<dbReference type="AlphaFoldDB" id="A0AAW7K205"/>
<sequence length="104" mass="11717" precursor="true">MFNKSFKKIALTGLLLSAAATTFAATTPADMTCKEFLDLNPKSYTPVVFWVLNDTTEYKQGDYVDFQETDTLVTPKVVEVCKKSPEKKVTDLKQDILSFAKKHM</sequence>
<comment type="function">
    <text evidence="4">Required for optimal acid stress protection, which is important for survival of enteric bacteria in the acidic environment of the host stomach. Exhibits a chaperone-like activity at acidic pH by preventing the aggregation of many different periplasmic proteins.</text>
</comment>
<reference evidence="5 7" key="1">
    <citation type="submission" date="2015-03" db="EMBL/GenBank/DDBJ databases">
        <authorList>
            <consortium name="Pathogen Informatics"/>
            <person name="Murphy D."/>
        </authorList>
    </citation>
    <scope>NUCLEOTIDE SEQUENCE [LARGE SCALE GENOMIC DNA]</scope>
    <source>
        <strain evidence="7">type strain: CIP110231</strain>
        <strain evidence="5">Type strain: CIP110231</strain>
    </source>
</reference>